<keyword evidence="2 7" id="KW-0813">Transport</keyword>
<protein>
    <submittedName>
        <fullName evidence="9">ABC transporter permease</fullName>
    </submittedName>
</protein>
<feature type="transmembrane region" description="Helical" evidence="7">
    <location>
        <begin position="218"/>
        <end position="238"/>
    </location>
</feature>
<name>A0A4Q0VN73_9BACI</name>
<evidence type="ECO:0000259" key="8">
    <source>
        <dbReference type="PROSITE" id="PS50928"/>
    </source>
</evidence>
<dbReference type="Pfam" id="PF12911">
    <property type="entry name" value="OppC_N"/>
    <property type="match status" value="1"/>
</dbReference>
<evidence type="ECO:0000256" key="4">
    <source>
        <dbReference type="ARBA" id="ARBA00022692"/>
    </source>
</evidence>
<evidence type="ECO:0000313" key="9">
    <source>
        <dbReference type="EMBL" id="RXI96504.1"/>
    </source>
</evidence>
<evidence type="ECO:0000256" key="5">
    <source>
        <dbReference type="ARBA" id="ARBA00022989"/>
    </source>
</evidence>
<sequence>MGNPNPVTETESKVIVKPKKKKRSETLRLFYKNILTDKLALTGCFILIVFVIVALFANFIAPYDINEMHRDGQGEIKRLQPPSTEHLFGTTNVGRDIFSQVVQGAKTALLVGILAAVLVTFVGTTVGVISGYYGGWVDALLMRIVDIFYAIPFIPFVIVLVTLLEPSIWNVILAVSLLSWRTVARIVRSQVLSVAKRPFIKAARISGASNFRIMWKYVLPNVVPLALLEMAFMVNWAITAEASVAFLGLGDPEVPSWGQILHLAFLTGNSRDAWWWMIPPGLAIVLLLVSIFFIARALESVVNPRLRSR</sequence>
<dbReference type="Pfam" id="PF00528">
    <property type="entry name" value="BPD_transp_1"/>
    <property type="match status" value="1"/>
</dbReference>
<comment type="similarity">
    <text evidence="7">Belongs to the binding-protein-dependent transport system permease family.</text>
</comment>
<proteinExistence type="inferred from homology"/>
<dbReference type="CDD" id="cd06261">
    <property type="entry name" value="TM_PBP2"/>
    <property type="match status" value="1"/>
</dbReference>
<dbReference type="AlphaFoldDB" id="A0A4Q0VN73"/>
<reference evidence="9 10" key="1">
    <citation type="journal article" date="2019" name="Int. J. Syst. Evol. Microbiol.">
        <title>Anaerobacillus alkaliphilus sp. nov., a novel alkaliphilic and moderately halophilic bacterium.</title>
        <authorList>
            <person name="Borsodi A.K."/>
            <person name="Aszalos J.M."/>
            <person name="Bihari P."/>
            <person name="Nagy I."/>
            <person name="Schumann P."/>
            <person name="Sproer C."/>
            <person name="Kovacs A.L."/>
            <person name="Boka K."/>
            <person name="Dobosy P."/>
            <person name="Ovari M."/>
            <person name="Szili-Kovacs T."/>
            <person name="Toth E."/>
        </authorList>
    </citation>
    <scope>NUCLEOTIDE SEQUENCE [LARGE SCALE GENOMIC DNA]</scope>
    <source>
        <strain evidence="9 10">B16-10</strain>
    </source>
</reference>
<evidence type="ECO:0000256" key="7">
    <source>
        <dbReference type="RuleBase" id="RU363032"/>
    </source>
</evidence>
<keyword evidence="3" id="KW-1003">Cell membrane</keyword>
<dbReference type="PROSITE" id="PS50928">
    <property type="entry name" value="ABC_TM1"/>
    <property type="match status" value="1"/>
</dbReference>
<feature type="transmembrane region" description="Helical" evidence="7">
    <location>
        <begin position="108"/>
        <end position="133"/>
    </location>
</feature>
<feature type="domain" description="ABC transmembrane type-1" evidence="8">
    <location>
        <begin position="105"/>
        <end position="295"/>
    </location>
</feature>
<evidence type="ECO:0000313" key="10">
    <source>
        <dbReference type="Proteomes" id="UP000290649"/>
    </source>
</evidence>
<comment type="caution">
    <text evidence="9">The sequence shown here is derived from an EMBL/GenBank/DDBJ whole genome shotgun (WGS) entry which is preliminary data.</text>
</comment>
<dbReference type="GO" id="GO:0055085">
    <property type="term" value="P:transmembrane transport"/>
    <property type="evidence" value="ECO:0007669"/>
    <property type="project" value="InterPro"/>
</dbReference>
<dbReference type="InterPro" id="IPR000515">
    <property type="entry name" value="MetI-like"/>
</dbReference>
<dbReference type="GO" id="GO:0005886">
    <property type="term" value="C:plasma membrane"/>
    <property type="evidence" value="ECO:0007669"/>
    <property type="project" value="UniProtKB-SubCell"/>
</dbReference>
<feature type="transmembrane region" description="Helical" evidence="7">
    <location>
        <begin position="140"/>
        <end position="161"/>
    </location>
</feature>
<evidence type="ECO:0000256" key="1">
    <source>
        <dbReference type="ARBA" id="ARBA00004651"/>
    </source>
</evidence>
<keyword evidence="6 7" id="KW-0472">Membrane</keyword>
<dbReference type="RefSeq" id="WP_129080481.1">
    <property type="nucleotide sequence ID" value="NZ_QOUX01000047.1"/>
</dbReference>
<keyword evidence="10" id="KW-1185">Reference proteome</keyword>
<gene>
    <name evidence="9" type="ORF">DS745_22610</name>
</gene>
<keyword evidence="4 7" id="KW-0812">Transmembrane</keyword>
<keyword evidence="5 7" id="KW-1133">Transmembrane helix</keyword>
<dbReference type="SUPFAM" id="SSF161098">
    <property type="entry name" value="MetI-like"/>
    <property type="match status" value="1"/>
</dbReference>
<dbReference type="Gene3D" id="1.10.3720.10">
    <property type="entry name" value="MetI-like"/>
    <property type="match status" value="1"/>
</dbReference>
<dbReference type="InterPro" id="IPR025966">
    <property type="entry name" value="OppC_N"/>
</dbReference>
<dbReference type="InterPro" id="IPR035906">
    <property type="entry name" value="MetI-like_sf"/>
</dbReference>
<evidence type="ECO:0000256" key="2">
    <source>
        <dbReference type="ARBA" id="ARBA00022448"/>
    </source>
</evidence>
<dbReference type="PANTHER" id="PTHR43386:SF1">
    <property type="entry name" value="D,D-DIPEPTIDE TRANSPORT SYSTEM PERMEASE PROTEIN DDPC-RELATED"/>
    <property type="match status" value="1"/>
</dbReference>
<dbReference type="PANTHER" id="PTHR43386">
    <property type="entry name" value="OLIGOPEPTIDE TRANSPORT SYSTEM PERMEASE PROTEIN APPC"/>
    <property type="match status" value="1"/>
</dbReference>
<feature type="transmembrane region" description="Helical" evidence="7">
    <location>
        <begin position="39"/>
        <end position="61"/>
    </location>
</feature>
<dbReference type="OrthoDB" id="9797472at2"/>
<evidence type="ECO:0000256" key="6">
    <source>
        <dbReference type="ARBA" id="ARBA00023136"/>
    </source>
</evidence>
<dbReference type="EMBL" id="QOUX01000047">
    <property type="protein sequence ID" value="RXI96504.1"/>
    <property type="molecule type" value="Genomic_DNA"/>
</dbReference>
<organism evidence="9 10">
    <name type="scientific">Anaerobacillus alkaliphilus</name>
    <dbReference type="NCBI Taxonomy" id="1548597"/>
    <lineage>
        <taxon>Bacteria</taxon>
        <taxon>Bacillati</taxon>
        <taxon>Bacillota</taxon>
        <taxon>Bacilli</taxon>
        <taxon>Bacillales</taxon>
        <taxon>Bacillaceae</taxon>
        <taxon>Anaerobacillus</taxon>
    </lineage>
</organism>
<evidence type="ECO:0000256" key="3">
    <source>
        <dbReference type="ARBA" id="ARBA00022475"/>
    </source>
</evidence>
<dbReference type="InterPro" id="IPR050366">
    <property type="entry name" value="BP-dependent_transpt_permease"/>
</dbReference>
<dbReference type="Proteomes" id="UP000290649">
    <property type="component" value="Unassembled WGS sequence"/>
</dbReference>
<accession>A0A4Q0VN73</accession>
<feature type="transmembrane region" description="Helical" evidence="7">
    <location>
        <begin position="273"/>
        <end position="298"/>
    </location>
</feature>
<comment type="subcellular location">
    <subcellularLocation>
        <location evidence="1 7">Cell membrane</location>
        <topology evidence="1 7">Multi-pass membrane protein</topology>
    </subcellularLocation>
</comment>